<keyword evidence="1" id="KW-0805">Transcription regulation</keyword>
<gene>
    <name evidence="5" type="ORF">GZ77_22890</name>
</gene>
<keyword evidence="6" id="KW-1185">Reference proteome</keyword>
<dbReference type="SMART" id="SM00420">
    <property type="entry name" value="HTH_DEOR"/>
    <property type="match status" value="1"/>
</dbReference>
<feature type="domain" description="HTH deoR-type" evidence="4">
    <location>
        <begin position="3"/>
        <end position="58"/>
    </location>
</feature>
<dbReference type="PRINTS" id="PR00037">
    <property type="entry name" value="HTHLACR"/>
</dbReference>
<dbReference type="PANTHER" id="PTHR30363">
    <property type="entry name" value="HTH-TYPE TRANSCRIPTIONAL REGULATOR SRLR-RELATED"/>
    <property type="match status" value="1"/>
</dbReference>
<protein>
    <submittedName>
        <fullName evidence="5">Transcriptional regulator</fullName>
    </submittedName>
</protein>
<dbReference type="InterPro" id="IPR037171">
    <property type="entry name" value="NagB/RpiA_transferase-like"/>
</dbReference>
<organism evidence="5 6">
    <name type="scientific">Endozoicomonas montiporae</name>
    <dbReference type="NCBI Taxonomy" id="1027273"/>
    <lineage>
        <taxon>Bacteria</taxon>
        <taxon>Pseudomonadati</taxon>
        <taxon>Pseudomonadota</taxon>
        <taxon>Gammaproteobacteria</taxon>
        <taxon>Oceanospirillales</taxon>
        <taxon>Endozoicomonadaceae</taxon>
        <taxon>Endozoicomonas</taxon>
    </lineage>
</organism>
<dbReference type="InterPro" id="IPR036390">
    <property type="entry name" value="WH_DNA-bd_sf"/>
</dbReference>
<dbReference type="SMART" id="SM01134">
    <property type="entry name" value="DeoRC"/>
    <property type="match status" value="1"/>
</dbReference>
<accession>A0A081N0H7</accession>
<dbReference type="InterPro" id="IPR036388">
    <property type="entry name" value="WH-like_DNA-bd_sf"/>
</dbReference>
<proteinExistence type="predicted"/>
<dbReference type="PANTHER" id="PTHR30363:SF55">
    <property type="entry name" value="HTH-TYPE TRANSCRIPTIONAL REGULATOR ULAR"/>
    <property type="match status" value="1"/>
</dbReference>
<dbReference type="Proteomes" id="UP000028006">
    <property type="component" value="Unassembled WGS sequence"/>
</dbReference>
<dbReference type="AlphaFoldDB" id="A0A081N0H7"/>
<dbReference type="NCBIfam" id="NF010034">
    <property type="entry name" value="PRK13509.1"/>
    <property type="match status" value="1"/>
</dbReference>
<evidence type="ECO:0000256" key="2">
    <source>
        <dbReference type="ARBA" id="ARBA00023125"/>
    </source>
</evidence>
<dbReference type="InterPro" id="IPR014036">
    <property type="entry name" value="DeoR-like_C"/>
</dbReference>
<dbReference type="InterPro" id="IPR001034">
    <property type="entry name" value="DeoR_HTH"/>
</dbReference>
<dbReference type="Gene3D" id="1.10.10.10">
    <property type="entry name" value="Winged helix-like DNA-binding domain superfamily/Winged helix DNA-binding domain"/>
    <property type="match status" value="1"/>
</dbReference>
<dbReference type="Pfam" id="PF00455">
    <property type="entry name" value="DeoRC"/>
    <property type="match status" value="1"/>
</dbReference>
<dbReference type="SUPFAM" id="SSF46785">
    <property type="entry name" value="Winged helix' DNA-binding domain"/>
    <property type="match status" value="1"/>
</dbReference>
<dbReference type="PROSITE" id="PS00894">
    <property type="entry name" value="HTH_DEOR_1"/>
    <property type="match status" value="1"/>
</dbReference>
<dbReference type="GO" id="GO:0003700">
    <property type="term" value="F:DNA-binding transcription factor activity"/>
    <property type="evidence" value="ECO:0007669"/>
    <property type="project" value="InterPro"/>
</dbReference>
<dbReference type="InterPro" id="IPR050313">
    <property type="entry name" value="Carb_Metab_HTH_regulators"/>
</dbReference>
<evidence type="ECO:0000313" key="5">
    <source>
        <dbReference type="EMBL" id="KEQ11950.1"/>
    </source>
</evidence>
<evidence type="ECO:0000256" key="1">
    <source>
        <dbReference type="ARBA" id="ARBA00023015"/>
    </source>
</evidence>
<keyword evidence="3" id="KW-0804">Transcription</keyword>
<dbReference type="InterPro" id="IPR018356">
    <property type="entry name" value="Tscrpt_reg_HTH_DeoR_CS"/>
</dbReference>
<dbReference type="EMBL" id="JOKG01000005">
    <property type="protein sequence ID" value="KEQ11950.1"/>
    <property type="molecule type" value="Genomic_DNA"/>
</dbReference>
<evidence type="ECO:0000256" key="3">
    <source>
        <dbReference type="ARBA" id="ARBA00023163"/>
    </source>
</evidence>
<dbReference type="GO" id="GO:0003677">
    <property type="term" value="F:DNA binding"/>
    <property type="evidence" value="ECO:0007669"/>
    <property type="project" value="UniProtKB-KW"/>
</dbReference>
<sequence>MNEQLRHSEILSYLKEMGQISVQELVSQFSISPATARRDINKLNDLGRLHKVRNGAVNLENTPETAQPVPAPVYQLMSPPADAVHNPVEKNRIAEVAASLCKEGESVIINCGTTAFIMGAKLAGRDVQVITNYLPLANHLIIEKHEKVIILGGQYYAGSSSTMTPFEGDAQLYSAHYMFTSGAGLTDQGLTKVDPMTVMVEQRMLKQADKLVVLVDSSKLGVRSGLLFCRASEIDILITGREADPDILKALEQKGIEIVLA</sequence>
<dbReference type="eggNOG" id="COG1349">
    <property type="taxonomic scope" value="Bacteria"/>
</dbReference>
<evidence type="ECO:0000259" key="4">
    <source>
        <dbReference type="PROSITE" id="PS51000"/>
    </source>
</evidence>
<evidence type="ECO:0000313" key="6">
    <source>
        <dbReference type="Proteomes" id="UP000028006"/>
    </source>
</evidence>
<comment type="caution">
    <text evidence="5">The sequence shown here is derived from an EMBL/GenBank/DDBJ whole genome shotgun (WGS) entry which is preliminary data.</text>
</comment>
<reference evidence="5 6" key="1">
    <citation type="submission" date="2014-06" db="EMBL/GenBank/DDBJ databases">
        <title>Whole Genome Sequences of Three Symbiotic Endozoicomonas Bacteria.</title>
        <authorList>
            <person name="Neave M.J."/>
            <person name="Apprill A."/>
            <person name="Voolstra C.R."/>
        </authorList>
    </citation>
    <scope>NUCLEOTIDE SEQUENCE [LARGE SCALE GENOMIC DNA]</scope>
    <source>
        <strain evidence="5 6">LMG 24815</strain>
    </source>
</reference>
<dbReference type="SUPFAM" id="SSF100950">
    <property type="entry name" value="NagB/RpiA/CoA transferase-like"/>
    <property type="match status" value="1"/>
</dbReference>
<name>A0A081N0H7_9GAMM</name>
<keyword evidence="2" id="KW-0238">DNA-binding</keyword>
<dbReference type="Pfam" id="PF08220">
    <property type="entry name" value="HTH_DeoR"/>
    <property type="match status" value="1"/>
</dbReference>
<dbReference type="PROSITE" id="PS51000">
    <property type="entry name" value="HTH_DEOR_2"/>
    <property type="match status" value="1"/>
</dbReference>
<dbReference type="RefSeq" id="WP_034879099.1">
    <property type="nucleotide sequence ID" value="NZ_JOKG01000005.1"/>
</dbReference>